<protein>
    <submittedName>
        <fullName evidence="11">Motility protein MotB</fullName>
    </submittedName>
</protein>
<dbReference type="InterPro" id="IPR025713">
    <property type="entry name" value="MotB-like_N_dom"/>
</dbReference>
<organism evidence="11 12">
    <name type="scientific">Micavibrio aeruginosavorus</name>
    <dbReference type="NCBI Taxonomy" id="349221"/>
    <lineage>
        <taxon>Bacteria</taxon>
        <taxon>Pseudomonadati</taxon>
        <taxon>Bdellovibrionota</taxon>
        <taxon>Bdellovibrionia</taxon>
        <taxon>Bdellovibrionales</taxon>
        <taxon>Pseudobdellovibrionaceae</taxon>
        <taxon>Micavibrio</taxon>
    </lineage>
</organism>
<feature type="transmembrane region" description="Helical" evidence="9">
    <location>
        <begin position="33"/>
        <end position="52"/>
    </location>
</feature>
<dbReference type="PANTHER" id="PTHR30329:SF21">
    <property type="entry name" value="LIPOPROTEIN YIAD-RELATED"/>
    <property type="match status" value="1"/>
</dbReference>
<dbReference type="Pfam" id="PF00691">
    <property type="entry name" value="OmpA"/>
    <property type="match status" value="1"/>
</dbReference>
<accession>A0A2W5BF61</accession>
<dbReference type="InterPro" id="IPR050330">
    <property type="entry name" value="Bact_OuterMem_StrucFunc"/>
</dbReference>
<evidence type="ECO:0000256" key="8">
    <source>
        <dbReference type="SAM" id="MobiDB-lite"/>
    </source>
</evidence>
<comment type="caution">
    <text evidence="11">The sequence shown here is derived from an EMBL/GenBank/DDBJ whole genome shotgun (WGS) entry which is preliminary data.</text>
</comment>
<dbReference type="NCBIfam" id="NF006548">
    <property type="entry name" value="PRK09041.1"/>
    <property type="match status" value="1"/>
</dbReference>
<evidence type="ECO:0000256" key="9">
    <source>
        <dbReference type="SAM" id="Phobius"/>
    </source>
</evidence>
<keyword evidence="4 9" id="KW-0812">Transmembrane</keyword>
<dbReference type="Proteomes" id="UP000249557">
    <property type="component" value="Unassembled WGS sequence"/>
</dbReference>
<dbReference type="CDD" id="cd07185">
    <property type="entry name" value="OmpA_C-like"/>
    <property type="match status" value="1"/>
</dbReference>
<evidence type="ECO:0000313" key="11">
    <source>
        <dbReference type="EMBL" id="PZO81725.1"/>
    </source>
</evidence>
<evidence type="ECO:0000256" key="2">
    <source>
        <dbReference type="ARBA" id="ARBA00008914"/>
    </source>
</evidence>
<proteinExistence type="inferred from homology"/>
<evidence type="ECO:0000256" key="6">
    <source>
        <dbReference type="ARBA" id="ARBA00023136"/>
    </source>
</evidence>
<comment type="similarity">
    <text evidence="2">Belongs to the MotB family.</text>
</comment>
<reference evidence="11 12" key="1">
    <citation type="submission" date="2017-08" db="EMBL/GenBank/DDBJ databases">
        <title>Infants hospitalized years apart are colonized by the same room-sourced microbial strains.</title>
        <authorList>
            <person name="Brooks B."/>
            <person name="Olm M.R."/>
            <person name="Firek B.A."/>
            <person name="Baker R."/>
            <person name="Thomas B.C."/>
            <person name="Morowitz M.J."/>
            <person name="Banfield J.F."/>
        </authorList>
    </citation>
    <scope>NUCLEOTIDE SEQUENCE [LARGE SCALE GENOMIC DNA]</scope>
    <source>
        <strain evidence="11">S2_018_000_R2_104</strain>
    </source>
</reference>
<dbReference type="InterPro" id="IPR036737">
    <property type="entry name" value="OmpA-like_sf"/>
</dbReference>
<gene>
    <name evidence="11" type="ORF">DI626_10655</name>
</gene>
<feature type="region of interest" description="Disordered" evidence="8">
    <location>
        <begin position="301"/>
        <end position="325"/>
    </location>
</feature>
<feature type="region of interest" description="Disordered" evidence="8">
    <location>
        <begin position="84"/>
        <end position="138"/>
    </location>
</feature>
<dbReference type="Pfam" id="PF13677">
    <property type="entry name" value="MotB_plug"/>
    <property type="match status" value="1"/>
</dbReference>
<evidence type="ECO:0000313" key="12">
    <source>
        <dbReference type="Proteomes" id="UP000249557"/>
    </source>
</evidence>
<evidence type="ECO:0000256" key="1">
    <source>
        <dbReference type="ARBA" id="ARBA00004162"/>
    </source>
</evidence>
<dbReference type="PANTHER" id="PTHR30329">
    <property type="entry name" value="STATOR ELEMENT OF FLAGELLAR MOTOR COMPLEX"/>
    <property type="match status" value="1"/>
</dbReference>
<evidence type="ECO:0000256" key="7">
    <source>
        <dbReference type="PROSITE-ProRule" id="PRU00473"/>
    </source>
</evidence>
<keyword evidence="5 9" id="KW-1133">Transmembrane helix</keyword>
<evidence type="ECO:0000259" key="10">
    <source>
        <dbReference type="PROSITE" id="PS51123"/>
    </source>
</evidence>
<dbReference type="SUPFAM" id="SSF103088">
    <property type="entry name" value="OmpA-like"/>
    <property type="match status" value="1"/>
</dbReference>
<evidence type="ECO:0000256" key="4">
    <source>
        <dbReference type="ARBA" id="ARBA00022692"/>
    </source>
</evidence>
<feature type="domain" description="OmpA-like" evidence="10">
    <location>
        <begin position="170"/>
        <end position="289"/>
    </location>
</feature>
<feature type="compositionally biased region" description="Basic and acidic residues" evidence="8">
    <location>
        <begin position="116"/>
        <end position="138"/>
    </location>
</feature>
<comment type="subcellular location">
    <subcellularLocation>
        <location evidence="1">Cell membrane</location>
        <topology evidence="1">Single-pass membrane protein</topology>
    </subcellularLocation>
</comment>
<feature type="compositionally biased region" description="Basic and acidic residues" evidence="8">
    <location>
        <begin position="302"/>
        <end position="315"/>
    </location>
</feature>
<evidence type="ECO:0000256" key="5">
    <source>
        <dbReference type="ARBA" id="ARBA00022989"/>
    </source>
</evidence>
<keyword evidence="3" id="KW-1003">Cell membrane</keyword>
<sequence length="325" mass="35858">MAKGGGGKDELPPIIIKKIKKGGGGHHGGAWKVAYADFVTAMMAFFLLLWLLNVTTKEQKLGIADYFDPNPKIAMKESGANGMMGGLSISKDGAMTSDKQPVNAPENANSPSLRPGQDKISEDKFQEEKRKREEASFKKAEEEIKKAIEDSPDLKDLAKNLRMDMTPEGLRIQIVDSEGKPMFPSGSADMYERTQKLLQNVAQVIRKMPNEISVRGHTDGVPYSKGNGYSNWELSADRANASRRVLIGTGFPEKRINNVLGKADKDHLLADKPNDAQNRRISIVLLREELVTQVGANMSTDAVKEQERATRDPLYRRSSGSVDFP</sequence>
<dbReference type="Gene3D" id="3.30.1330.60">
    <property type="entry name" value="OmpA-like domain"/>
    <property type="match status" value="1"/>
</dbReference>
<dbReference type="InterPro" id="IPR006665">
    <property type="entry name" value="OmpA-like"/>
</dbReference>
<dbReference type="PROSITE" id="PS51123">
    <property type="entry name" value="OMPA_2"/>
    <property type="match status" value="1"/>
</dbReference>
<name>A0A2W5BF61_9BACT</name>
<dbReference type="AlphaFoldDB" id="A0A2W5BF61"/>
<keyword evidence="6 7" id="KW-0472">Membrane</keyword>
<dbReference type="EMBL" id="QFNK01000294">
    <property type="protein sequence ID" value="PZO81725.1"/>
    <property type="molecule type" value="Genomic_DNA"/>
</dbReference>
<evidence type="ECO:0000256" key="3">
    <source>
        <dbReference type="ARBA" id="ARBA00022475"/>
    </source>
</evidence>
<dbReference type="GO" id="GO:0005886">
    <property type="term" value="C:plasma membrane"/>
    <property type="evidence" value="ECO:0007669"/>
    <property type="project" value="UniProtKB-SubCell"/>
</dbReference>